<protein>
    <submittedName>
        <fullName evidence="1">Uncharacterized protein</fullName>
    </submittedName>
</protein>
<evidence type="ECO:0000313" key="1">
    <source>
        <dbReference type="EnsemblMetazoa" id="MESCA011018-PA"/>
    </source>
</evidence>
<accession>T1H419</accession>
<dbReference type="HOGENOM" id="CLU_2608790_0_0_1"/>
<organism evidence="1 2">
    <name type="scientific">Megaselia scalaris</name>
    <name type="common">Humpbacked fly</name>
    <name type="synonym">Phora scalaris</name>
    <dbReference type="NCBI Taxonomy" id="36166"/>
    <lineage>
        <taxon>Eukaryota</taxon>
        <taxon>Metazoa</taxon>
        <taxon>Ecdysozoa</taxon>
        <taxon>Arthropoda</taxon>
        <taxon>Hexapoda</taxon>
        <taxon>Insecta</taxon>
        <taxon>Pterygota</taxon>
        <taxon>Neoptera</taxon>
        <taxon>Endopterygota</taxon>
        <taxon>Diptera</taxon>
        <taxon>Brachycera</taxon>
        <taxon>Muscomorpha</taxon>
        <taxon>Platypezoidea</taxon>
        <taxon>Phoridae</taxon>
        <taxon>Megaseliini</taxon>
        <taxon>Megaselia</taxon>
    </lineage>
</organism>
<sequence>MSDEQKSQISSALVYAKPKKELELISGMILKAKDGINLIFKKRDDPMNILTSLSLIGSNDCCIEAEKKSCGPLTYMVLN</sequence>
<name>T1H419_MEGSC</name>
<dbReference type="EMBL" id="CAQQ02198572">
    <property type="status" value="NOT_ANNOTATED_CDS"/>
    <property type="molecule type" value="Genomic_DNA"/>
</dbReference>
<proteinExistence type="predicted"/>
<dbReference type="Proteomes" id="UP000015102">
    <property type="component" value="Unassembled WGS sequence"/>
</dbReference>
<reference evidence="1" key="2">
    <citation type="submission" date="2015-06" db="UniProtKB">
        <authorList>
            <consortium name="EnsemblMetazoa"/>
        </authorList>
    </citation>
    <scope>IDENTIFICATION</scope>
</reference>
<dbReference type="EMBL" id="CAQQ02198573">
    <property type="status" value="NOT_ANNOTATED_CDS"/>
    <property type="molecule type" value="Genomic_DNA"/>
</dbReference>
<reference evidence="2" key="1">
    <citation type="submission" date="2013-02" db="EMBL/GenBank/DDBJ databases">
        <authorList>
            <person name="Hughes D."/>
        </authorList>
    </citation>
    <scope>NUCLEOTIDE SEQUENCE</scope>
    <source>
        <strain>Durham</strain>
        <strain evidence="2">NC isolate 2 -- Noor lab</strain>
    </source>
</reference>
<evidence type="ECO:0000313" key="2">
    <source>
        <dbReference type="Proteomes" id="UP000015102"/>
    </source>
</evidence>
<dbReference type="AlphaFoldDB" id="T1H419"/>
<dbReference type="EnsemblMetazoa" id="MESCA011018-RA">
    <property type="protein sequence ID" value="MESCA011018-PA"/>
    <property type="gene ID" value="MESCA011018"/>
</dbReference>
<keyword evidence="2" id="KW-1185">Reference proteome</keyword>